<protein>
    <submittedName>
        <fullName evidence="2">Uncharacterized protein</fullName>
    </submittedName>
</protein>
<evidence type="ECO:0000256" key="1">
    <source>
        <dbReference type="SAM" id="Phobius"/>
    </source>
</evidence>
<keyword evidence="1" id="KW-1133">Transmembrane helix</keyword>
<accession>A0ABT8PCE6</accession>
<proteinExistence type="predicted"/>
<sequence>MVQHPAFRDSEERLRFASGNPATIGHTVSRVSSVPRIPNRVTHVRHMPRVLARQSAALSIDLRSMRVVRTGGSFSMASSTIGRWRAHLLIAALAGMFIQCFVLVSLLAGRIPEAFFTTPTFRVWTVVAVATAILSARKLADTAFRAAVACGYVRVTGIDRRTVVVSSDCAYRRLVVLHIRLHGNRYGGAHG</sequence>
<dbReference type="EMBL" id="JAUJSQ010000005">
    <property type="protein sequence ID" value="MDN7932731.1"/>
    <property type="molecule type" value="Genomic_DNA"/>
</dbReference>
<evidence type="ECO:0000313" key="2">
    <source>
        <dbReference type="EMBL" id="MDN7932731.1"/>
    </source>
</evidence>
<name>A0ABT8PCE6_9BURK</name>
<keyword evidence="1" id="KW-0812">Transmembrane</keyword>
<organism evidence="2 3">
    <name type="scientific">Burkholderia metallica</name>
    <dbReference type="NCBI Taxonomy" id="488729"/>
    <lineage>
        <taxon>Bacteria</taxon>
        <taxon>Pseudomonadati</taxon>
        <taxon>Pseudomonadota</taxon>
        <taxon>Betaproteobacteria</taxon>
        <taxon>Burkholderiales</taxon>
        <taxon>Burkholderiaceae</taxon>
        <taxon>Burkholderia</taxon>
        <taxon>Burkholderia cepacia complex</taxon>
    </lineage>
</organism>
<keyword evidence="3" id="KW-1185">Reference proteome</keyword>
<feature type="transmembrane region" description="Helical" evidence="1">
    <location>
        <begin position="114"/>
        <end position="136"/>
    </location>
</feature>
<dbReference type="Proteomes" id="UP001171606">
    <property type="component" value="Unassembled WGS sequence"/>
</dbReference>
<comment type="caution">
    <text evidence="2">The sequence shown here is derived from an EMBL/GenBank/DDBJ whole genome shotgun (WGS) entry which is preliminary data.</text>
</comment>
<feature type="transmembrane region" description="Helical" evidence="1">
    <location>
        <begin position="86"/>
        <end position="108"/>
    </location>
</feature>
<evidence type="ECO:0000313" key="3">
    <source>
        <dbReference type="Proteomes" id="UP001171606"/>
    </source>
</evidence>
<reference evidence="2" key="1">
    <citation type="submission" date="2023-07" db="EMBL/GenBank/DDBJ databases">
        <title>A collection of bacterial strains from the Burkholderia cepacia Research Laboratory and Repository.</title>
        <authorList>
            <person name="Lipuma J."/>
            <person name="Spilker T."/>
            <person name="Caverly L."/>
        </authorList>
    </citation>
    <scope>NUCLEOTIDE SEQUENCE</scope>
    <source>
        <strain evidence="2">AU42020</strain>
    </source>
</reference>
<gene>
    <name evidence="2" type="ORF">QZM52_15690</name>
</gene>
<keyword evidence="1" id="KW-0472">Membrane</keyword>
<dbReference type="RefSeq" id="WP_301755701.1">
    <property type="nucleotide sequence ID" value="NZ_JAUJSQ010000005.1"/>
</dbReference>